<protein>
    <submittedName>
        <fullName evidence="2">Uncharacterized protein</fullName>
    </submittedName>
</protein>
<keyword evidence="1" id="KW-1133">Transmembrane helix</keyword>
<feature type="transmembrane region" description="Helical" evidence="1">
    <location>
        <begin position="30"/>
        <end position="49"/>
    </location>
</feature>
<name>A0A1W1XZ02_9NEIS</name>
<dbReference type="Proteomes" id="UP000192761">
    <property type="component" value="Unassembled WGS sequence"/>
</dbReference>
<evidence type="ECO:0000313" key="2">
    <source>
        <dbReference type="EMBL" id="SMC29087.1"/>
    </source>
</evidence>
<feature type="transmembrane region" description="Helical" evidence="1">
    <location>
        <begin position="99"/>
        <end position="116"/>
    </location>
</feature>
<accession>A0A1W1XZ02</accession>
<gene>
    <name evidence="2" type="ORF">SAMN02745857_03589</name>
</gene>
<reference evidence="2 3" key="1">
    <citation type="submission" date="2017-04" db="EMBL/GenBank/DDBJ databases">
        <authorList>
            <person name="Afonso C.L."/>
            <person name="Miller P.J."/>
            <person name="Scott M.A."/>
            <person name="Spackman E."/>
            <person name="Goraichik I."/>
            <person name="Dimitrov K.M."/>
            <person name="Suarez D.L."/>
            <person name="Swayne D.E."/>
        </authorList>
    </citation>
    <scope>NUCLEOTIDE SEQUENCE [LARGE SCALE GENOMIC DNA]</scope>
    <source>
        <strain evidence="2 3">DSM 23236</strain>
    </source>
</reference>
<dbReference type="OrthoDB" id="9998518at2"/>
<keyword evidence="1" id="KW-0812">Transmembrane</keyword>
<organism evidence="2 3">
    <name type="scientific">Andreprevotia lacus DSM 23236</name>
    <dbReference type="NCBI Taxonomy" id="1121001"/>
    <lineage>
        <taxon>Bacteria</taxon>
        <taxon>Pseudomonadati</taxon>
        <taxon>Pseudomonadota</taxon>
        <taxon>Betaproteobacteria</taxon>
        <taxon>Neisseriales</taxon>
        <taxon>Chitinibacteraceae</taxon>
        <taxon>Andreprevotia</taxon>
    </lineage>
</organism>
<dbReference type="EMBL" id="FWXD01000029">
    <property type="protein sequence ID" value="SMC29087.1"/>
    <property type="molecule type" value="Genomic_DNA"/>
</dbReference>
<dbReference type="RefSeq" id="WP_084092534.1">
    <property type="nucleotide sequence ID" value="NZ_FWXD01000029.1"/>
</dbReference>
<keyword evidence="3" id="KW-1185">Reference proteome</keyword>
<keyword evidence="1" id="KW-0472">Membrane</keyword>
<dbReference type="AlphaFoldDB" id="A0A1W1XZ02"/>
<sequence>MTINPYEATAVAGIAPLDVPAEKARRPISVWLLEALLLVVLVLTTIGLLQSLRMAILYPAIARQVLGVFVAETVARFAIGTAQLLALRSIHLRKPGGRWLGMLFLLVLVVLVFMLPDTTTFASDAERGGGWLARHVFIPGLLLWWCYAATFSRKARRYYGTTAG</sequence>
<feature type="transmembrane region" description="Helical" evidence="1">
    <location>
        <begin position="128"/>
        <end position="147"/>
    </location>
</feature>
<evidence type="ECO:0000256" key="1">
    <source>
        <dbReference type="SAM" id="Phobius"/>
    </source>
</evidence>
<proteinExistence type="predicted"/>
<feature type="transmembrane region" description="Helical" evidence="1">
    <location>
        <begin position="61"/>
        <end position="87"/>
    </location>
</feature>
<evidence type="ECO:0000313" key="3">
    <source>
        <dbReference type="Proteomes" id="UP000192761"/>
    </source>
</evidence>